<keyword evidence="1" id="KW-0472">Membrane</keyword>
<dbReference type="AlphaFoldDB" id="A0AAE7SR71"/>
<feature type="transmembrane region" description="Helical" evidence="1">
    <location>
        <begin position="306"/>
        <end position="326"/>
    </location>
</feature>
<dbReference type="RefSeq" id="WP_221035199.1">
    <property type="nucleotide sequence ID" value="NZ_CP054160.3"/>
</dbReference>
<name>A0AAE7SR71_SERFO</name>
<organism evidence="2 3">
    <name type="scientific">Serratia fonticola</name>
    <dbReference type="NCBI Taxonomy" id="47917"/>
    <lineage>
        <taxon>Bacteria</taxon>
        <taxon>Pseudomonadati</taxon>
        <taxon>Pseudomonadota</taxon>
        <taxon>Gammaproteobacteria</taxon>
        <taxon>Enterobacterales</taxon>
        <taxon>Yersiniaceae</taxon>
        <taxon>Serratia</taxon>
    </lineage>
</organism>
<dbReference type="Proteomes" id="UP000503464">
    <property type="component" value="Chromosome"/>
</dbReference>
<reference evidence="3" key="1">
    <citation type="submission" date="2020-03" db="EMBL/GenBank/DDBJ databases">
        <title>Genome sequences of seven Enterobacteriaceae strains isolated from Canadian wastewater treatment facilities.</title>
        <authorList>
            <person name="Huang H."/>
            <person name="Chmara J.T."/>
            <person name="Duceppe M.-O."/>
        </authorList>
    </citation>
    <scope>NUCLEOTIDE SEQUENCE [LARGE SCALE GENOMIC DNA]</scope>
    <source>
        <strain evidence="3">Biosolid 3</strain>
    </source>
</reference>
<protein>
    <submittedName>
        <fullName evidence="2">Uncharacterized protein</fullName>
    </submittedName>
</protein>
<keyword evidence="1" id="KW-0812">Transmembrane</keyword>
<accession>A0AAE7SR71</accession>
<proteinExistence type="predicted"/>
<dbReference type="EMBL" id="CP054160">
    <property type="protein sequence ID" value="QXT42397.1"/>
    <property type="molecule type" value="Genomic_DNA"/>
</dbReference>
<evidence type="ECO:0000313" key="3">
    <source>
        <dbReference type="Proteomes" id="UP000503464"/>
    </source>
</evidence>
<feature type="transmembrane region" description="Helical" evidence="1">
    <location>
        <begin position="346"/>
        <end position="364"/>
    </location>
</feature>
<sequence>MSYYGYGNNSTTYTSSAYGNYNKRVTIPADPLAPETRYQQVVSSFKNCLKRYHDTTEFPLLGSLLLMDQEVKVGDFVIATKRIDNEKFNGIMQCTLNQPITLTHAFEAKGYIPIAGSPFKIIKRKKKAPEQFQQIAYMSVNQAYGPYYNNMASSDFEDITVLDGLAFDDNGMATIELPECDDAYTYHVVVNAQASSESNLQRLDESYSELIVKCTNLLETQWGTQQRAAWQAFAAQGSQVDITQAFKAFFAGLRDKILELYETAKKIVQWITSENLDAMLAYIGQKGVDKMKELYDTGKKQIADTLVILSDEVLMFICAHALYSYFCLLTPQQIADFAGGAAGELVMMLLLYIVLPGAVAKLALDGLDSLAGISPAAN</sequence>
<evidence type="ECO:0000256" key="1">
    <source>
        <dbReference type="SAM" id="Phobius"/>
    </source>
</evidence>
<evidence type="ECO:0000313" key="2">
    <source>
        <dbReference type="EMBL" id="QXT42397.1"/>
    </source>
</evidence>
<gene>
    <name evidence="2" type="ORF">G9399_27325</name>
</gene>
<keyword evidence="1" id="KW-1133">Transmembrane helix</keyword>